<name>A0A6J6YWN6_9ZZZZ</name>
<dbReference type="AlphaFoldDB" id="A0A6J6YWN6"/>
<keyword evidence="1" id="KW-0472">Membrane</keyword>
<keyword evidence="1" id="KW-1133">Transmembrane helix</keyword>
<evidence type="ECO:0000313" key="2">
    <source>
        <dbReference type="EMBL" id="CAB4672716.1"/>
    </source>
</evidence>
<dbReference type="EMBL" id="CAFBMA010000001">
    <property type="protein sequence ID" value="CAB4888261.1"/>
    <property type="molecule type" value="Genomic_DNA"/>
</dbReference>
<protein>
    <submittedName>
        <fullName evidence="4">Unannotated protein</fullName>
    </submittedName>
</protein>
<evidence type="ECO:0000256" key="1">
    <source>
        <dbReference type="SAM" id="Phobius"/>
    </source>
</evidence>
<dbReference type="EMBL" id="CAFBPT010000002">
    <property type="protein sequence ID" value="CAB5023508.1"/>
    <property type="molecule type" value="Genomic_DNA"/>
</dbReference>
<evidence type="ECO:0000313" key="3">
    <source>
        <dbReference type="EMBL" id="CAB4703594.1"/>
    </source>
</evidence>
<keyword evidence="1" id="KW-0812">Transmembrane</keyword>
<feature type="transmembrane region" description="Helical" evidence="1">
    <location>
        <begin position="39"/>
        <end position="57"/>
    </location>
</feature>
<reference evidence="4" key="1">
    <citation type="submission" date="2020-05" db="EMBL/GenBank/DDBJ databases">
        <authorList>
            <person name="Chiriac C."/>
            <person name="Salcher M."/>
            <person name="Ghai R."/>
            <person name="Kavagutti S V."/>
        </authorList>
    </citation>
    <scope>NUCLEOTIDE SEQUENCE</scope>
</reference>
<dbReference type="EMBL" id="CAFAAZ010000001">
    <property type="protein sequence ID" value="CAB4812713.1"/>
    <property type="molecule type" value="Genomic_DNA"/>
</dbReference>
<accession>A0A6J6YWN6</accession>
<proteinExistence type="predicted"/>
<sequence>MLTTGLLLFPTTAFADGDERNEPEHSVEDAHEGIEGGELFAAGAGLVIALGIAFTVGRRSRKKD</sequence>
<evidence type="ECO:0000313" key="7">
    <source>
        <dbReference type="EMBL" id="CAB4958766.1"/>
    </source>
</evidence>
<evidence type="ECO:0000313" key="6">
    <source>
        <dbReference type="EMBL" id="CAB4888261.1"/>
    </source>
</evidence>
<dbReference type="EMBL" id="CAFAHD010000014">
    <property type="protein sequence ID" value="CAB4837236.1"/>
    <property type="molecule type" value="Genomic_DNA"/>
</dbReference>
<evidence type="ECO:0000313" key="5">
    <source>
        <dbReference type="EMBL" id="CAB4837236.1"/>
    </source>
</evidence>
<dbReference type="EMBL" id="CAFBNU010000001">
    <property type="protein sequence ID" value="CAB4958766.1"/>
    <property type="molecule type" value="Genomic_DNA"/>
</dbReference>
<gene>
    <name evidence="2" type="ORF">UFOPK2343_00485</name>
    <name evidence="3" type="ORF">UFOPK2652_00343</name>
    <name evidence="4" type="ORF">UFOPK3128_00146</name>
    <name evidence="5" type="ORF">UFOPK3227_00250</name>
    <name evidence="6" type="ORF">UFOPK3511_00126</name>
    <name evidence="7" type="ORF">UFOPK3880_00146</name>
    <name evidence="8" type="ORF">UFOPK4146_00399</name>
</gene>
<dbReference type="EMBL" id="CAEZYD010000002">
    <property type="protein sequence ID" value="CAB4703594.1"/>
    <property type="molecule type" value="Genomic_DNA"/>
</dbReference>
<organism evidence="4">
    <name type="scientific">freshwater metagenome</name>
    <dbReference type="NCBI Taxonomy" id="449393"/>
    <lineage>
        <taxon>unclassified sequences</taxon>
        <taxon>metagenomes</taxon>
        <taxon>ecological metagenomes</taxon>
    </lineage>
</organism>
<evidence type="ECO:0000313" key="4">
    <source>
        <dbReference type="EMBL" id="CAB4812713.1"/>
    </source>
</evidence>
<dbReference type="EMBL" id="CAEZXD010000008">
    <property type="protein sequence ID" value="CAB4672716.1"/>
    <property type="molecule type" value="Genomic_DNA"/>
</dbReference>
<evidence type="ECO:0000313" key="8">
    <source>
        <dbReference type="EMBL" id="CAB5023508.1"/>
    </source>
</evidence>